<proteinExistence type="predicted"/>
<feature type="transmembrane region" description="Helical" evidence="1">
    <location>
        <begin position="43"/>
        <end position="61"/>
    </location>
</feature>
<dbReference type="Proteomes" id="UP001500393">
    <property type="component" value="Unassembled WGS sequence"/>
</dbReference>
<evidence type="ECO:0000313" key="3">
    <source>
        <dbReference type="Proteomes" id="UP001500393"/>
    </source>
</evidence>
<protein>
    <submittedName>
        <fullName evidence="2">Phage holin family protein</fullName>
    </submittedName>
</protein>
<keyword evidence="1" id="KW-1133">Transmembrane helix</keyword>
<evidence type="ECO:0000256" key="1">
    <source>
        <dbReference type="SAM" id="Phobius"/>
    </source>
</evidence>
<keyword evidence="3" id="KW-1185">Reference proteome</keyword>
<feature type="transmembrane region" description="Helical" evidence="1">
    <location>
        <begin position="12"/>
        <end position="31"/>
    </location>
</feature>
<dbReference type="PANTHER" id="PTHR37309:SF1">
    <property type="entry name" value="SLR0284 PROTEIN"/>
    <property type="match status" value="1"/>
</dbReference>
<keyword evidence="1" id="KW-0472">Membrane</keyword>
<dbReference type="EMBL" id="BAAAOS010000017">
    <property type="protein sequence ID" value="GAA1566241.1"/>
    <property type="molecule type" value="Genomic_DNA"/>
</dbReference>
<dbReference type="InterPro" id="IPR007165">
    <property type="entry name" value="Phage_holin_4_2"/>
</dbReference>
<gene>
    <name evidence="2" type="ORF">GCM10009789_19630</name>
</gene>
<evidence type="ECO:0000313" key="2">
    <source>
        <dbReference type="EMBL" id="GAA1566241.1"/>
    </source>
</evidence>
<dbReference type="Pfam" id="PF04020">
    <property type="entry name" value="Phage_holin_4_2"/>
    <property type="match status" value="1"/>
</dbReference>
<sequence length="136" mass="14482">MAGWQDRGMKNLIIKLLANAVALAVASWVVGGITLEGATTSRRVLTLLIVAAIFGIVNAVVKPIAKLLSLPFIILTLGLLIFVINALMLLLTSWITGKLDVQFHVDGFVAALLGSLVITLVGMLLNLVLPDKAEIR</sequence>
<accession>A0ABN2CYN2</accession>
<organism evidence="2 3">
    <name type="scientific">Kribbella sancticallisti</name>
    <dbReference type="NCBI Taxonomy" id="460087"/>
    <lineage>
        <taxon>Bacteria</taxon>
        <taxon>Bacillati</taxon>
        <taxon>Actinomycetota</taxon>
        <taxon>Actinomycetes</taxon>
        <taxon>Propionibacteriales</taxon>
        <taxon>Kribbellaceae</taxon>
        <taxon>Kribbella</taxon>
    </lineage>
</organism>
<comment type="caution">
    <text evidence="2">The sequence shown here is derived from an EMBL/GenBank/DDBJ whole genome shotgun (WGS) entry which is preliminary data.</text>
</comment>
<dbReference type="PANTHER" id="PTHR37309">
    <property type="entry name" value="SLR0284 PROTEIN"/>
    <property type="match status" value="1"/>
</dbReference>
<feature type="transmembrane region" description="Helical" evidence="1">
    <location>
        <begin position="107"/>
        <end position="129"/>
    </location>
</feature>
<name>A0ABN2CYN2_9ACTN</name>
<keyword evidence="1" id="KW-0812">Transmembrane</keyword>
<reference evidence="2 3" key="1">
    <citation type="journal article" date="2019" name="Int. J. Syst. Evol. Microbiol.">
        <title>The Global Catalogue of Microorganisms (GCM) 10K type strain sequencing project: providing services to taxonomists for standard genome sequencing and annotation.</title>
        <authorList>
            <consortium name="The Broad Institute Genomics Platform"/>
            <consortium name="The Broad Institute Genome Sequencing Center for Infectious Disease"/>
            <person name="Wu L."/>
            <person name="Ma J."/>
        </authorList>
    </citation>
    <scope>NUCLEOTIDE SEQUENCE [LARGE SCALE GENOMIC DNA]</scope>
    <source>
        <strain evidence="2 3">JCM 14969</strain>
    </source>
</reference>
<feature type="transmembrane region" description="Helical" evidence="1">
    <location>
        <begin position="73"/>
        <end position="95"/>
    </location>
</feature>